<keyword evidence="3" id="KW-0813">Transport</keyword>
<dbReference type="Gramene" id="KGN51811">
    <property type="protein sequence ID" value="KGN51811"/>
    <property type="gene ID" value="Csa_5G601610"/>
</dbReference>
<gene>
    <name evidence="8" type="ORF">Csa_5G601610</name>
</gene>
<feature type="transmembrane region" description="Helical" evidence="7">
    <location>
        <begin position="98"/>
        <end position="117"/>
    </location>
</feature>
<dbReference type="InterPro" id="IPR036259">
    <property type="entry name" value="MFS_trans_sf"/>
</dbReference>
<dbReference type="PIRSF" id="PIRSF016379">
    <property type="entry name" value="ENT"/>
    <property type="match status" value="1"/>
</dbReference>
<dbReference type="OMA" id="VVGTNIC"/>
<comment type="subcellular location">
    <subcellularLocation>
        <location evidence="1">Membrane</location>
        <topology evidence="1">Multi-pass membrane protein</topology>
    </subcellularLocation>
</comment>
<name>A0A0A0KVM9_CUCSA</name>
<evidence type="ECO:0000313" key="9">
    <source>
        <dbReference type="Proteomes" id="UP000029981"/>
    </source>
</evidence>
<evidence type="ECO:0000256" key="7">
    <source>
        <dbReference type="SAM" id="Phobius"/>
    </source>
</evidence>
<evidence type="ECO:0000256" key="4">
    <source>
        <dbReference type="ARBA" id="ARBA00022692"/>
    </source>
</evidence>
<dbReference type="eggNOG" id="KOG1479">
    <property type="taxonomic scope" value="Eukaryota"/>
</dbReference>
<keyword evidence="6 7" id="KW-0472">Membrane</keyword>
<dbReference type="PANTHER" id="PTHR10332:SF10">
    <property type="entry name" value="EQUILIBRATIVE NUCLEOSIDE TRANSPORTER 4"/>
    <property type="match status" value="1"/>
</dbReference>
<accession>A0A0A0KVM9</accession>
<dbReference type="Pfam" id="PF01733">
    <property type="entry name" value="Nucleoside_tran"/>
    <property type="match status" value="1"/>
</dbReference>
<reference evidence="8 9" key="2">
    <citation type="journal article" date="2009" name="PLoS ONE">
        <title>An integrated genetic and cytogenetic map of the cucumber genome.</title>
        <authorList>
            <person name="Ren Y."/>
            <person name="Zhang Z."/>
            <person name="Liu J."/>
            <person name="Staub J.E."/>
            <person name="Han Y."/>
            <person name="Cheng Z."/>
            <person name="Li X."/>
            <person name="Lu J."/>
            <person name="Miao H."/>
            <person name="Kang H."/>
            <person name="Xie B."/>
            <person name="Gu X."/>
            <person name="Wang X."/>
            <person name="Du Y."/>
            <person name="Jin W."/>
            <person name="Huang S."/>
        </authorList>
    </citation>
    <scope>NUCLEOTIDE SEQUENCE [LARGE SCALE GENOMIC DNA]</scope>
    <source>
        <strain evidence="9">cv. 9930</strain>
    </source>
</reference>
<reference evidence="8 9" key="1">
    <citation type="journal article" date="2009" name="Nat. Genet.">
        <title>The genome of the cucumber, Cucumis sativus L.</title>
        <authorList>
            <person name="Huang S."/>
            <person name="Li R."/>
            <person name="Zhang Z."/>
            <person name="Li L."/>
            <person name="Gu X."/>
            <person name="Fan W."/>
            <person name="Lucas W.J."/>
            <person name="Wang X."/>
            <person name="Xie B."/>
            <person name="Ni P."/>
            <person name="Ren Y."/>
            <person name="Zhu H."/>
            <person name="Li J."/>
            <person name="Lin K."/>
            <person name="Jin W."/>
            <person name="Fei Z."/>
            <person name="Li G."/>
            <person name="Staub J."/>
            <person name="Kilian A."/>
            <person name="van der Vossen E.A."/>
            <person name="Wu Y."/>
            <person name="Guo J."/>
            <person name="He J."/>
            <person name="Jia Z."/>
            <person name="Ren Y."/>
            <person name="Tian G."/>
            <person name="Lu Y."/>
            <person name="Ruan J."/>
            <person name="Qian W."/>
            <person name="Wang M."/>
            <person name="Huang Q."/>
            <person name="Li B."/>
            <person name="Xuan Z."/>
            <person name="Cao J."/>
            <person name="Asan"/>
            <person name="Wu Z."/>
            <person name="Zhang J."/>
            <person name="Cai Q."/>
            <person name="Bai Y."/>
            <person name="Zhao B."/>
            <person name="Han Y."/>
            <person name="Li Y."/>
            <person name="Li X."/>
            <person name="Wang S."/>
            <person name="Shi Q."/>
            <person name="Liu S."/>
            <person name="Cho W.K."/>
            <person name="Kim J.Y."/>
            <person name="Xu Y."/>
            <person name="Heller-Uszynska K."/>
            <person name="Miao H."/>
            <person name="Cheng Z."/>
            <person name="Zhang S."/>
            <person name="Wu J."/>
            <person name="Yang Y."/>
            <person name="Kang H."/>
            <person name="Li M."/>
            <person name="Liang H."/>
            <person name="Ren X."/>
            <person name="Shi Z."/>
            <person name="Wen M."/>
            <person name="Jian M."/>
            <person name="Yang H."/>
            <person name="Zhang G."/>
            <person name="Yang Z."/>
            <person name="Chen R."/>
            <person name="Liu S."/>
            <person name="Li J."/>
            <person name="Ma L."/>
            <person name="Liu H."/>
            <person name="Zhou Y."/>
            <person name="Zhao J."/>
            <person name="Fang X."/>
            <person name="Li G."/>
            <person name="Fang L."/>
            <person name="Li Y."/>
            <person name="Liu D."/>
            <person name="Zheng H."/>
            <person name="Zhang Y."/>
            <person name="Qin N."/>
            <person name="Li Z."/>
            <person name="Yang G."/>
            <person name="Yang S."/>
            <person name="Bolund L."/>
            <person name="Kristiansen K."/>
            <person name="Zheng H."/>
            <person name="Li S."/>
            <person name="Zhang X."/>
            <person name="Yang H."/>
            <person name="Wang J."/>
            <person name="Sun R."/>
            <person name="Zhang B."/>
            <person name="Jiang S."/>
            <person name="Wang J."/>
            <person name="Du Y."/>
            <person name="Li S."/>
        </authorList>
    </citation>
    <scope>NUCLEOTIDE SEQUENCE [LARGE SCALE GENOMIC DNA]</scope>
    <source>
        <strain evidence="9">cv. 9930</strain>
    </source>
</reference>
<comment type="similarity">
    <text evidence="2">Belongs to the SLC29A/ENT transporter (TC 2.A.57) family.</text>
</comment>
<feature type="transmembrane region" description="Helical" evidence="7">
    <location>
        <begin position="352"/>
        <end position="374"/>
    </location>
</feature>
<keyword evidence="5 7" id="KW-1133">Transmembrane helix</keyword>
<dbReference type="SUPFAM" id="SSF103473">
    <property type="entry name" value="MFS general substrate transporter"/>
    <property type="match status" value="1"/>
</dbReference>
<dbReference type="GO" id="GO:0005337">
    <property type="term" value="F:nucleoside transmembrane transporter activity"/>
    <property type="evidence" value="ECO:0000318"/>
    <property type="project" value="GO_Central"/>
</dbReference>
<keyword evidence="4 7" id="KW-0812">Transmembrane</keyword>
<feature type="transmembrane region" description="Helical" evidence="7">
    <location>
        <begin position="386"/>
        <end position="409"/>
    </location>
</feature>
<dbReference type="AlphaFoldDB" id="A0A0A0KVM9"/>
<evidence type="ECO:0008006" key="10">
    <source>
        <dbReference type="Google" id="ProtNLM"/>
    </source>
</evidence>
<dbReference type="GO" id="GO:0005886">
    <property type="term" value="C:plasma membrane"/>
    <property type="evidence" value="ECO:0000318"/>
    <property type="project" value="GO_Central"/>
</dbReference>
<feature type="transmembrane region" description="Helical" evidence="7">
    <location>
        <begin position="257"/>
        <end position="279"/>
    </location>
</feature>
<dbReference type="InterPro" id="IPR002259">
    <property type="entry name" value="Eqnu_transpt"/>
</dbReference>
<evidence type="ECO:0000256" key="5">
    <source>
        <dbReference type="ARBA" id="ARBA00022989"/>
    </source>
</evidence>
<feature type="transmembrane region" description="Helical" evidence="7">
    <location>
        <begin position="67"/>
        <end position="86"/>
    </location>
</feature>
<sequence>MGSSDENIETPLLLHLHPPNKIPKDSFNLIYITYFILGVSCLLPWNTFITAIDYFSHIYPHTHINRIFSVVYQPVLVSALLSIIFFGRRCDVRIRINLGMGLYVFSLLLMPLLEVFYIRGRVGLFNGFYVSIGAAVLCAVAEAFVHSGVVGSAGELPERYMQAVVSGFAGSGVLVSMLRLVTKAMYPRDAEGLRKSAILYFSAGITFIIVSFVFYNSTAKHPIVKHHQNLKNQEKQMKGSLFGSITKSTFWEIFNTIRIYAFGVASLFLISMSIFPGYVTEDVSSKILKDWYPITLITAYYVSDLIGKYLASIYVIKSSKITMGFCIGRVVFYPLFVGCLHGPKFLRTEVTVTILTCFLGFTNGYLTAVAMISAPKQVSFEHAEVAAILMCMSLVSGFAIGSVLAWFWVI</sequence>
<evidence type="ECO:0000256" key="2">
    <source>
        <dbReference type="ARBA" id="ARBA00007965"/>
    </source>
</evidence>
<dbReference type="Proteomes" id="UP000029981">
    <property type="component" value="Chromosome 5"/>
</dbReference>
<dbReference type="PANTHER" id="PTHR10332">
    <property type="entry name" value="EQUILIBRATIVE NUCLEOSIDE TRANSPORTER"/>
    <property type="match status" value="1"/>
</dbReference>
<protein>
    <recommendedName>
        <fullName evidence="10">Equilibrative nucleoside transporter</fullName>
    </recommendedName>
</protein>
<dbReference type="EMBL" id="CM002926">
    <property type="protein sequence ID" value="KGN51811.1"/>
    <property type="molecule type" value="Genomic_DNA"/>
</dbReference>
<feature type="transmembrane region" description="Helical" evidence="7">
    <location>
        <begin position="160"/>
        <end position="181"/>
    </location>
</feature>
<evidence type="ECO:0000256" key="1">
    <source>
        <dbReference type="ARBA" id="ARBA00004141"/>
    </source>
</evidence>
<organism evidence="8 9">
    <name type="scientific">Cucumis sativus</name>
    <name type="common">Cucumber</name>
    <dbReference type="NCBI Taxonomy" id="3659"/>
    <lineage>
        <taxon>Eukaryota</taxon>
        <taxon>Viridiplantae</taxon>
        <taxon>Streptophyta</taxon>
        <taxon>Embryophyta</taxon>
        <taxon>Tracheophyta</taxon>
        <taxon>Spermatophyta</taxon>
        <taxon>Magnoliopsida</taxon>
        <taxon>eudicotyledons</taxon>
        <taxon>Gunneridae</taxon>
        <taxon>Pentapetalae</taxon>
        <taxon>rosids</taxon>
        <taxon>fabids</taxon>
        <taxon>Cucurbitales</taxon>
        <taxon>Cucurbitaceae</taxon>
        <taxon>Benincaseae</taxon>
        <taxon>Cucumis</taxon>
    </lineage>
</organism>
<reference evidence="8 9" key="4">
    <citation type="journal article" date="2011" name="BMC Genomics">
        <title>RNA-Seq improves annotation of protein-coding genes in the cucumber genome.</title>
        <authorList>
            <person name="Li Z."/>
            <person name="Zhang Z."/>
            <person name="Yan P."/>
            <person name="Huang S."/>
            <person name="Fei Z."/>
            <person name="Lin K."/>
        </authorList>
    </citation>
    <scope>NUCLEOTIDE SEQUENCE [LARGE SCALE GENOMIC DNA]</scope>
    <source>
        <strain evidence="9">cv. 9930</strain>
    </source>
</reference>
<evidence type="ECO:0000256" key="6">
    <source>
        <dbReference type="ARBA" id="ARBA00023136"/>
    </source>
</evidence>
<feature type="transmembrane region" description="Helical" evidence="7">
    <location>
        <begin position="124"/>
        <end position="145"/>
    </location>
</feature>
<feature type="transmembrane region" description="Helical" evidence="7">
    <location>
        <begin position="29"/>
        <end position="55"/>
    </location>
</feature>
<dbReference type="KEGG" id="csv:101214129"/>
<evidence type="ECO:0000256" key="3">
    <source>
        <dbReference type="ARBA" id="ARBA00022448"/>
    </source>
</evidence>
<feature type="transmembrane region" description="Helical" evidence="7">
    <location>
        <begin position="291"/>
        <end position="315"/>
    </location>
</feature>
<dbReference type="OrthoDB" id="1856718at2759"/>
<feature type="transmembrane region" description="Helical" evidence="7">
    <location>
        <begin position="197"/>
        <end position="215"/>
    </location>
</feature>
<keyword evidence="9" id="KW-1185">Reference proteome</keyword>
<proteinExistence type="inferred from homology"/>
<evidence type="ECO:0000313" key="8">
    <source>
        <dbReference type="EMBL" id="KGN51811.1"/>
    </source>
</evidence>
<reference evidence="8 9" key="3">
    <citation type="journal article" date="2010" name="BMC Genomics">
        <title>Transcriptome sequencing and comparative analysis of cucumber flowers with different sex types.</title>
        <authorList>
            <person name="Guo S."/>
            <person name="Zheng Y."/>
            <person name="Joung J.G."/>
            <person name="Liu S."/>
            <person name="Zhang Z."/>
            <person name="Crasta O.R."/>
            <person name="Sobral B.W."/>
            <person name="Xu Y."/>
            <person name="Huang S."/>
            <person name="Fei Z."/>
        </authorList>
    </citation>
    <scope>NUCLEOTIDE SEQUENCE [LARGE SCALE GENOMIC DNA]</scope>
    <source>
        <strain evidence="9">cv. 9930</strain>
    </source>
</reference>